<gene>
    <name evidence="13" type="ORF">B0T17DRAFT_539315</name>
</gene>
<evidence type="ECO:0000256" key="2">
    <source>
        <dbReference type="ARBA" id="ARBA00006108"/>
    </source>
</evidence>
<feature type="transmembrane region" description="Helical" evidence="11">
    <location>
        <begin position="292"/>
        <end position="314"/>
    </location>
</feature>
<dbReference type="SUPFAM" id="SSF58038">
    <property type="entry name" value="SNARE fusion complex"/>
    <property type="match status" value="1"/>
</dbReference>
<dbReference type="PANTHER" id="PTHR21230:SF26">
    <property type="entry name" value="VESICLE TRANSPORT THROUGH INTERACTION WITH T-SNARES HOMOLOG 1A"/>
    <property type="match status" value="1"/>
</dbReference>
<name>A0AA39WI93_9PEZI</name>
<organism evidence="13 14">
    <name type="scientific">Bombardia bombarda</name>
    <dbReference type="NCBI Taxonomy" id="252184"/>
    <lineage>
        <taxon>Eukaryota</taxon>
        <taxon>Fungi</taxon>
        <taxon>Dikarya</taxon>
        <taxon>Ascomycota</taxon>
        <taxon>Pezizomycotina</taxon>
        <taxon>Sordariomycetes</taxon>
        <taxon>Sordariomycetidae</taxon>
        <taxon>Sordariales</taxon>
        <taxon>Lasiosphaeriaceae</taxon>
        <taxon>Bombardia</taxon>
    </lineage>
</organism>
<dbReference type="SUPFAM" id="SSF47661">
    <property type="entry name" value="t-snare proteins"/>
    <property type="match status" value="1"/>
</dbReference>
<dbReference type="GO" id="GO:0005789">
    <property type="term" value="C:endoplasmic reticulum membrane"/>
    <property type="evidence" value="ECO:0007669"/>
    <property type="project" value="TreeGrafter"/>
</dbReference>
<dbReference type="EMBL" id="JAULSR010000006">
    <property type="protein sequence ID" value="KAK0615825.1"/>
    <property type="molecule type" value="Genomic_DNA"/>
</dbReference>
<dbReference type="InterPro" id="IPR010989">
    <property type="entry name" value="SNARE"/>
</dbReference>
<reference evidence="13" key="1">
    <citation type="submission" date="2023-06" db="EMBL/GenBank/DDBJ databases">
        <title>Genome-scale phylogeny and comparative genomics of the fungal order Sordariales.</title>
        <authorList>
            <consortium name="Lawrence Berkeley National Laboratory"/>
            <person name="Hensen N."/>
            <person name="Bonometti L."/>
            <person name="Westerberg I."/>
            <person name="Brannstrom I.O."/>
            <person name="Guillou S."/>
            <person name="Cros-Aarteil S."/>
            <person name="Calhoun S."/>
            <person name="Haridas S."/>
            <person name="Kuo A."/>
            <person name="Mondo S."/>
            <person name="Pangilinan J."/>
            <person name="Riley R."/>
            <person name="LaButti K."/>
            <person name="Andreopoulos B."/>
            <person name="Lipzen A."/>
            <person name="Chen C."/>
            <person name="Yanf M."/>
            <person name="Daum C."/>
            <person name="Ng V."/>
            <person name="Clum A."/>
            <person name="Steindorff A."/>
            <person name="Ohm R."/>
            <person name="Martin F."/>
            <person name="Silar P."/>
            <person name="Natvig D."/>
            <person name="Lalanne C."/>
            <person name="Gautier V."/>
            <person name="Ament-velasquez S.L."/>
            <person name="Kruys A."/>
            <person name="Hutchinson M.I."/>
            <person name="Powell A.J."/>
            <person name="Barry K."/>
            <person name="Miller A.N."/>
            <person name="Grigoriev I.V."/>
            <person name="Debuchy R."/>
            <person name="Gladieux P."/>
            <person name="Thoren M.H."/>
            <person name="Johannesson H."/>
        </authorList>
    </citation>
    <scope>NUCLEOTIDE SEQUENCE</scope>
    <source>
        <strain evidence="13">SMH3391-2</strain>
    </source>
</reference>
<dbReference type="GO" id="GO:0006886">
    <property type="term" value="P:intracellular protein transport"/>
    <property type="evidence" value="ECO:0007669"/>
    <property type="project" value="InterPro"/>
</dbReference>
<evidence type="ECO:0000256" key="10">
    <source>
        <dbReference type="SAM" id="MobiDB-lite"/>
    </source>
</evidence>
<evidence type="ECO:0000256" key="4">
    <source>
        <dbReference type="ARBA" id="ARBA00022692"/>
    </source>
</evidence>
<evidence type="ECO:0000259" key="12">
    <source>
        <dbReference type="SMART" id="SM00397"/>
    </source>
</evidence>
<dbReference type="GO" id="GO:0042147">
    <property type="term" value="P:retrograde transport, endosome to Golgi"/>
    <property type="evidence" value="ECO:0007669"/>
    <property type="project" value="TreeGrafter"/>
</dbReference>
<dbReference type="GO" id="GO:0031902">
    <property type="term" value="C:late endosome membrane"/>
    <property type="evidence" value="ECO:0007669"/>
    <property type="project" value="TreeGrafter"/>
</dbReference>
<dbReference type="GO" id="GO:0005794">
    <property type="term" value="C:Golgi apparatus"/>
    <property type="evidence" value="ECO:0007669"/>
    <property type="project" value="TreeGrafter"/>
</dbReference>
<keyword evidence="3" id="KW-0813">Transport</keyword>
<accession>A0AA39WI93</accession>
<feature type="coiled-coil region" evidence="9">
    <location>
        <begin position="123"/>
        <end position="183"/>
    </location>
</feature>
<dbReference type="GO" id="GO:0048280">
    <property type="term" value="P:vesicle fusion with Golgi apparatus"/>
    <property type="evidence" value="ECO:0007669"/>
    <property type="project" value="TreeGrafter"/>
</dbReference>
<dbReference type="SMART" id="SM00397">
    <property type="entry name" value="t_SNARE"/>
    <property type="match status" value="1"/>
</dbReference>
<dbReference type="InterPro" id="IPR007705">
    <property type="entry name" value="Vesicle_trsprt_v-SNARE_N"/>
</dbReference>
<evidence type="ECO:0000313" key="13">
    <source>
        <dbReference type="EMBL" id="KAK0615825.1"/>
    </source>
</evidence>
<dbReference type="InterPro" id="IPR000727">
    <property type="entry name" value="T_SNARE_dom"/>
</dbReference>
<comment type="similarity">
    <text evidence="2">Belongs to the VTI1 family.</text>
</comment>
<comment type="subcellular location">
    <subcellularLocation>
        <location evidence="1">Membrane</location>
        <topology evidence="1">Single-pass type IV membrane protein</topology>
    </subcellularLocation>
</comment>
<evidence type="ECO:0000256" key="6">
    <source>
        <dbReference type="ARBA" id="ARBA00022989"/>
    </source>
</evidence>
<evidence type="ECO:0000256" key="9">
    <source>
        <dbReference type="SAM" id="Coils"/>
    </source>
</evidence>
<evidence type="ECO:0000256" key="11">
    <source>
        <dbReference type="SAM" id="Phobius"/>
    </source>
</evidence>
<comment type="caution">
    <text evidence="13">The sequence shown here is derived from an EMBL/GenBank/DDBJ whole genome shotgun (WGS) entry which is preliminary data.</text>
</comment>
<dbReference type="Pfam" id="PF05008">
    <property type="entry name" value="V-SNARE"/>
    <property type="match status" value="1"/>
</dbReference>
<dbReference type="GO" id="GO:0031201">
    <property type="term" value="C:SNARE complex"/>
    <property type="evidence" value="ECO:0007669"/>
    <property type="project" value="TreeGrafter"/>
</dbReference>
<evidence type="ECO:0000256" key="7">
    <source>
        <dbReference type="ARBA" id="ARBA00023054"/>
    </source>
</evidence>
<dbReference type="FunFam" id="1.20.58.400:FF:000002">
    <property type="entry name" value="Vesicle transport v-SNARE protein"/>
    <property type="match status" value="1"/>
</dbReference>
<dbReference type="GO" id="GO:0005829">
    <property type="term" value="C:cytosol"/>
    <property type="evidence" value="ECO:0007669"/>
    <property type="project" value="GOC"/>
</dbReference>
<feature type="region of interest" description="Disordered" evidence="10">
    <location>
        <begin position="29"/>
        <end position="53"/>
    </location>
</feature>
<protein>
    <recommendedName>
        <fullName evidence="12">t-SNARE coiled-coil homology domain-containing protein</fullName>
    </recommendedName>
</protein>
<feature type="domain" description="T-SNARE coiled-coil homology" evidence="12">
    <location>
        <begin position="220"/>
        <end position="287"/>
    </location>
</feature>
<evidence type="ECO:0000256" key="5">
    <source>
        <dbReference type="ARBA" id="ARBA00022927"/>
    </source>
</evidence>
<evidence type="ECO:0000256" key="8">
    <source>
        <dbReference type="ARBA" id="ARBA00023136"/>
    </source>
</evidence>
<keyword evidence="8 11" id="KW-0472">Membrane</keyword>
<dbReference type="FunFam" id="1.20.5.110:FF:000002">
    <property type="entry name" value="Vesicle transport through interaction with t-SNAREsB"/>
    <property type="match status" value="1"/>
</dbReference>
<keyword evidence="5" id="KW-0653">Protein transport</keyword>
<dbReference type="GO" id="GO:0005484">
    <property type="term" value="F:SNAP receptor activity"/>
    <property type="evidence" value="ECO:0007669"/>
    <property type="project" value="TreeGrafter"/>
</dbReference>
<sequence length="318" mass="35614">MVWFNLANQANLSPTTCDLTNGRPHCISSSASDCNSATERNKPRSGISSDFLNSNHHQTINHIRHLCHHPLSISKYKIAKMSNPLDTEAGTELFSSYEAEYKLVQADLTQKLDQIHDLSGEPRKSVLSQADRALEEAAELLDQMQLEKQNVPSSARTKLNQRLRNYQTDVDGYRRKLRQLSDDRAALFGGRYSDNPSGDLNNGAGRRGDGGDVQLEQRQQLLSGTDRLDRSTQRLRASQALANETEAIGASTLADLHRQRETIQHTTDIMLESEGYVDRSVKTLRGMARRMATNRVITIAIITILVLLIIAVIFSKFR</sequence>
<evidence type="ECO:0000256" key="1">
    <source>
        <dbReference type="ARBA" id="ARBA00004211"/>
    </source>
</evidence>
<dbReference type="Gene3D" id="1.20.5.110">
    <property type="match status" value="1"/>
</dbReference>
<keyword evidence="4 11" id="KW-0812">Transmembrane</keyword>
<dbReference type="Gene3D" id="1.20.58.400">
    <property type="entry name" value="t-snare proteins"/>
    <property type="match status" value="1"/>
</dbReference>
<feature type="region of interest" description="Disordered" evidence="10">
    <location>
        <begin position="189"/>
        <end position="210"/>
    </location>
</feature>
<dbReference type="Pfam" id="PF12352">
    <property type="entry name" value="V-SNARE_C"/>
    <property type="match status" value="1"/>
</dbReference>
<keyword evidence="7 9" id="KW-0175">Coiled coil</keyword>
<proteinExistence type="inferred from homology"/>
<dbReference type="AlphaFoldDB" id="A0AA39WI93"/>
<evidence type="ECO:0000256" key="3">
    <source>
        <dbReference type="ARBA" id="ARBA00022448"/>
    </source>
</evidence>
<feature type="compositionally biased region" description="Polar residues" evidence="10">
    <location>
        <begin position="29"/>
        <end position="38"/>
    </location>
</feature>
<dbReference type="PANTHER" id="PTHR21230">
    <property type="entry name" value="VESICLE TRANSPORT V-SNARE PROTEIN VTI1-RELATED"/>
    <property type="match status" value="1"/>
</dbReference>
<dbReference type="GO" id="GO:0000149">
    <property type="term" value="F:SNARE binding"/>
    <property type="evidence" value="ECO:0007669"/>
    <property type="project" value="TreeGrafter"/>
</dbReference>
<keyword evidence="6 11" id="KW-1133">Transmembrane helix</keyword>
<dbReference type="GO" id="GO:0006896">
    <property type="term" value="P:Golgi to vacuole transport"/>
    <property type="evidence" value="ECO:0007669"/>
    <property type="project" value="TreeGrafter"/>
</dbReference>
<dbReference type="InterPro" id="IPR038407">
    <property type="entry name" value="v-SNARE_N_sf"/>
</dbReference>
<dbReference type="Proteomes" id="UP001174934">
    <property type="component" value="Unassembled WGS sequence"/>
</dbReference>
<dbReference type="GO" id="GO:0012507">
    <property type="term" value="C:ER to Golgi transport vesicle membrane"/>
    <property type="evidence" value="ECO:0007669"/>
    <property type="project" value="TreeGrafter"/>
</dbReference>
<evidence type="ECO:0000313" key="14">
    <source>
        <dbReference type="Proteomes" id="UP001174934"/>
    </source>
</evidence>
<dbReference type="CDD" id="cd15862">
    <property type="entry name" value="SNARE_Vti1"/>
    <property type="match status" value="1"/>
</dbReference>
<dbReference type="GO" id="GO:0006891">
    <property type="term" value="P:intra-Golgi vesicle-mediated transport"/>
    <property type="evidence" value="ECO:0007669"/>
    <property type="project" value="TreeGrafter"/>
</dbReference>
<dbReference type="GO" id="GO:0016236">
    <property type="term" value="P:macroautophagy"/>
    <property type="evidence" value="ECO:0007669"/>
    <property type="project" value="TreeGrafter"/>
</dbReference>
<keyword evidence="14" id="KW-1185">Reference proteome</keyword>